<dbReference type="Pfam" id="PF13229">
    <property type="entry name" value="Beta_helix"/>
    <property type="match status" value="1"/>
</dbReference>
<feature type="non-terminal residue" evidence="2">
    <location>
        <position position="628"/>
    </location>
</feature>
<organism evidence="2">
    <name type="scientific">uncultured Phycisphaerae bacterium</name>
    <dbReference type="NCBI Taxonomy" id="904963"/>
    <lineage>
        <taxon>Bacteria</taxon>
        <taxon>Pseudomonadati</taxon>
        <taxon>Planctomycetota</taxon>
        <taxon>Phycisphaerae</taxon>
        <taxon>environmental samples</taxon>
    </lineage>
</organism>
<sequence>MPDSKSAATRVVLRPRNSAQRVPMESIAVRARRVPAAPASAYVGAAGRRASFLPEHLEGRQLMSVALDGAGFTVVTPSADTRVVYVSSTKGNDGNDGLSANTPVASIGRGKSLLRNGQGDHLLIEKGSKFTSGLGYWKISGKSADEPLLIGTYGTGPRPEIADGTNYAFGAGSGGAGNKLHDVVVQGIRFYAAQRDPANTAAFDPSVKADGVYIAGNVENLLFEDVSVEYYKNNFVVSPYFGPVNNFQLRNSNVSHSWATGSHSQGMYLEGINGVLLEGNTFDHNGWNEQVGAKATVFNHSAYVQGTNRNAVARNNTFANAASHGLQMRAGGVVQNNLFLDNPIGLSFGLVNGGGPLVPGGVVGAVKDNVFIGGRDISGQRRGIGLELTNTRPGAGVVVEKNIFTKASEDGAFAAINLSWGNSQANGQEAAGINDLTIKDNIVYEWTRGVWVNPELTGQGPGHKSVNNLAYLNNDYQNIKSSNIIYHGIGPQGTNVRMDDSRYFSNSSNGAPFYMAGRTYSLTGWTAAVEPTGKGVKANYVDPDRDMKTYSFTLGGSGTQADFLDKARANSRDAFSAGYTAPATNNYIRAGFLDRGDETPAIPGGYLPTPVALPPEIPMPPGGGVRPP</sequence>
<dbReference type="SMART" id="SM00710">
    <property type="entry name" value="PbH1"/>
    <property type="match status" value="6"/>
</dbReference>
<evidence type="ECO:0000313" key="2">
    <source>
        <dbReference type="EMBL" id="CAA9405773.1"/>
    </source>
</evidence>
<reference evidence="2" key="1">
    <citation type="submission" date="2020-02" db="EMBL/GenBank/DDBJ databases">
        <authorList>
            <person name="Meier V. D."/>
        </authorList>
    </citation>
    <scope>NUCLEOTIDE SEQUENCE</scope>
    <source>
        <strain evidence="2">AVDCRST_MAG64</strain>
    </source>
</reference>
<evidence type="ECO:0000259" key="1">
    <source>
        <dbReference type="Pfam" id="PF13229"/>
    </source>
</evidence>
<name>A0A6J4P457_9BACT</name>
<accession>A0A6J4P457</accession>
<dbReference type="InterPro" id="IPR011050">
    <property type="entry name" value="Pectin_lyase_fold/virulence"/>
</dbReference>
<gene>
    <name evidence="2" type="ORF">AVDCRST_MAG64-2042</name>
</gene>
<protein>
    <recommendedName>
        <fullName evidence="1">Right handed beta helix domain-containing protein</fullName>
    </recommendedName>
</protein>
<proteinExistence type="predicted"/>
<dbReference type="AlphaFoldDB" id="A0A6J4P457"/>
<dbReference type="SUPFAM" id="SSF51126">
    <property type="entry name" value="Pectin lyase-like"/>
    <property type="match status" value="2"/>
</dbReference>
<feature type="domain" description="Right handed beta helix" evidence="1">
    <location>
        <begin position="208"/>
        <end position="343"/>
    </location>
</feature>
<dbReference type="InterPro" id="IPR039448">
    <property type="entry name" value="Beta_helix"/>
</dbReference>
<dbReference type="EMBL" id="CADCUQ010000450">
    <property type="protein sequence ID" value="CAA9405773.1"/>
    <property type="molecule type" value="Genomic_DNA"/>
</dbReference>
<dbReference type="InterPro" id="IPR006626">
    <property type="entry name" value="PbH1"/>
</dbReference>